<sequence length="313" mass="34397">MVIPQSTSFQFITSINTVAHDEETRRKVRSHARRQKLSSETSLPPQSRKSTTQKERISKFRLKPSAQPNHARTEDSGSGSGSNSRNGGSTGSRRSLSTPKLNGPLLGGRIGVQGRDTNFTPTMISQELALVVARELPSFPMLRIETTPLTETLLKYCFTVCLCPREAVVEKWFDRAGAPTYMMTYYSGFLANAFAMNPEGNFFDALHVDTAITHAFMALVASMHNSLAQWSDTSTFDFHRLQAIKAINERLNIEGKSPNVPISDGITMAVALLVNNETFTGSIQAAAAHMSGLKRIVDLRGQTSLTLMQRGSL</sequence>
<evidence type="ECO:0000313" key="1">
    <source>
        <dbReference type="EMBL" id="KAJ8123849.1"/>
    </source>
</evidence>
<accession>A0ACC2J922</accession>
<reference evidence="1" key="1">
    <citation type="submission" date="2022-11" db="EMBL/GenBank/DDBJ databases">
        <title>Genome Sequence of Nemania bipapillata.</title>
        <authorList>
            <person name="Buettner E."/>
        </authorList>
    </citation>
    <scope>NUCLEOTIDE SEQUENCE</scope>
    <source>
        <strain evidence="1">CP14</strain>
    </source>
</reference>
<proteinExistence type="predicted"/>
<dbReference type="Proteomes" id="UP001153334">
    <property type="component" value="Unassembled WGS sequence"/>
</dbReference>
<comment type="caution">
    <text evidence="1">The sequence shown here is derived from an EMBL/GenBank/DDBJ whole genome shotgun (WGS) entry which is preliminary data.</text>
</comment>
<protein>
    <submittedName>
        <fullName evidence="1">Uncharacterized protein</fullName>
    </submittedName>
</protein>
<name>A0ACC2J922_9PEZI</name>
<dbReference type="EMBL" id="JAPESX010000033">
    <property type="protein sequence ID" value="KAJ8123849.1"/>
    <property type="molecule type" value="Genomic_DNA"/>
</dbReference>
<keyword evidence="2" id="KW-1185">Reference proteome</keyword>
<gene>
    <name evidence="1" type="ORF">ONZ43_g290</name>
</gene>
<organism evidence="1 2">
    <name type="scientific">Nemania bipapillata</name>
    <dbReference type="NCBI Taxonomy" id="110536"/>
    <lineage>
        <taxon>Eukaryota</taxon>
        <taxon>Fungi</taxon>
        <taxon>Dikarya</taxon>
        <taxon>Ascomycota</taxon>
        <taxon>Pezizomycotina</taxon>
        <taxon>Sordariomycetes</taxon>
        <taxon>Xylariomycetidae</taxon>
        <taxon>Xylariales</taxon>
        <taxon>Xylariaceae</taxon>
        <taxon>Nemania</taxon>
    </lineage>
</organism>
<evidence type="ECO:0000313" key="2">
    <source>
        <dbReference type="Proteomes" id="UP001153334"/>
    </source>
</evidence>